<protein>
    <submittedName>
        <fullName evidence="4">Cell division protein DIVIC</fullName>
    </submittedName>
</protein>
<evidence type="ECO:0000256" key="3">
    <source>
        <dbReference type="SAM" id="Phobius"/>
    </source>
</evidence>
<dbReference type="AlphaFoldDB" id="A0A2N0ZDG7"/>
<keyword evidence="5" id="KW-1185">Reference proteome</keyword>
<dbReference type="GO" id="GO:0051301">
    <property type="term" value="P:cell division"/>
    <property type="evidence" value="ECO:0007669"/>
    <property type="project" value="UniProtKB-KW"/>
</dbReference>
<keyword evidence="3" id="KW-0472">Membrane</keyword>
<feature type="coiled-coil region" evidence="1">
    <location>
        <begin position="64"/>
        <end position="98"/>
    </location>
</feature>
<keyword evidence="4" id="KW-0132">Cell division</keyword>
<proteinExistence type="predicted"/>
<sequence length="148" mass="17352">MSVNNRKKNIAKMNTSYVKQREAVEISKQRKKKLLYRRLGAFFILVAAISIFMITTLVSQSATLNDKAAEKEKLDQQLTELEKKQKILDEEIIKLNDDEYIAKLARKDYYLSEEGEILFKMPDSAEDEKLKDKEEKEEKQKKKENTSE</sequence>
<dbReference type="EMBL" id="PISD01000041">
    <property type="protein sequence ID" value="PKG27535.1"/>
    <property type="molecule type" value="Genomic_DNA"/>
</dbReference>
<keyword evidence="3" id="KW-0812">Transmembrane</keyword>
<organism evidence="4 5">
    <name type="scientific">Cytobacillus horneckiae</name>
    <dbReference type="NCBI Taxonomy" id="549687"/>
    <lineage>
        <taxon>Bacteria</taxon>
        <taxon>Bacillati</taxon>
        <taxon>Bacillota</taxon>
        <taxon>Bacilli</taxon>
        <taxon>Bacillales</taxon>
        <taxon>Bacillaceae</taxon>
        <taxon>Cytobacillus</taxon>
    </lineage>
</organism>
<evidence type="ECO:0000313" key="5">
    <source>
        <dbReference type="Proteomes" id="UP000233343"/>
    </source>
</evidence>
<name>A0A2N0ZDG7_9BACI</name>
<evidence type="ECO:0000313" key="4">
    <source>
        <dbReference type="EMBL" id="PKG27535.1"/>
    </source>
</evidence>
<keyword evidence="1" id="KW-0175">Coiled coil</keyword>
<dbReference type="PANTHER" id="PTHR40027:SF1">
    <property type="entry name" value="CELL DIVISION PROTEIN DIVIC"/>
    <property type="match status" value="1"/>
</dbReference>
<dbReference type="PANTHER" id="PTHR40027">
    <property type="entry name" value="CELL DIVISION PROTEIN DIVIC"/>
    <property type="match status" value="1"/>
</dbReference>
<comment type="caution">
    <text evidence="4">The sequence shown here is derived from an EMBL/GenBank/DDBJ whole genome shotgun (WGS) entry which is preliminary data.</text>
</comment>
<accession>A0A2N0ZDG7</accession>
<feature type="region of interest" description="Disordered" evidence="2">
    <location>
        <begin position="122"/>
        <end position="148"/>
    </location>
</feature>
<keyword evidence="4" id="KW-0131">Cell cycle</keyword>
<dbReference type="RefSeq" id="WP_066192107.1">
    <property type="nucleotide sequence ID" value="NZ_CP194732.1"/>
</dbReference>
<gene>
    <name evidence="4" type="ORF">CWS20_18250</name>
</gene>
<reference evidence="4 5" key="1">
    <citation type="journal article" date="2010" name="Int. J. Syst. Evol. Microbiol.">
        <title>Bacillus horneckiae sp. nov., isolated from a spacecraft-assembly clean room.</title>
        <authorList>
            <person name="Vaishampayan P."/>
            <person name="Probst A."/>
            <person name="Krishnamurthi S."/>
            <person name="Ghosh S."/>
            <person name="Osman S."/>
            <person name="McDowall A."/>
            <person name="Ruckmani A."/>
            <person name="Mayilraj S."/>
            <person name="Venkateswaran K."/>
        </authorList>
    </citation>
    <scope>NUCLEOTIDE SEQUENCE [LARGE SCALE GENOMIC DNA]</scope>
    <source>
        <strain evidence="5">1PO1SC</strain>
    </source>
</reference>
<keyword evidence="3" id="KW-1133">Transmembrane helix</keyword>
<dbReference type="Proteomes" id="UP000233343">
    <property type="component" value="Unassembled WGS sequence"/>
</dbReference>
<dbReference type="InterPro" id="IPR007060">
    <property type="entry name" value="FtsL/DivIC"/>
</dbReference>
<dbReference type="Pfam" id="PF04977">
    <property type="entry name" value="DivIC"/>
    <property type="match status" value="1"/>
</dbReference>
<feature type="compositionally biased region" description="Basic and acidic residues" evidence="2">
    <location>
        <begin position="127"/>
        <end position="148"/>
    </location>
</feature>
<dbReference type="InterPro" id="IPR039076">
    <property type="entry name" value="DivIC"/>
</dbReference>
<evidence type="ECO:0000256" key="1">
    <source>
        <dbReference type="SAM" id="Coils"/>
    </source>
</evidence>
<evidence type="ECO:0000256" key="2">
    <source>
        <dbReference type="SAM" id="MobiDB-lite"/>
    </source>
</evidence>
<feature type="transmembrane region" description="Helical" evidence="3">
    <location>
        <begin position="39"/>
        <end position="58"/>
    </location>
</feature>